<comment type="catalytic activity">
    <reaction evidence="2">
        <text>ATP + H2O = ADP + phosphate + H(+)</text>
        <dbReference type="Rhea" id="RHEA:13065"/>
        <dbReference type="ChEBI" id="CHEBI:15377"/>
        <dbReference type="ChEBI" id="CHEBI:15378"/>
        <dbReference type="ChEBI" id="CHEBI:30616"/>
        <dbReference type="ChEBI" id="CHEBI:43474"/>
        <dbReference type="ChEBI" id="CHEBI:456216"/>
    </reaction>
</comment>
<proteinExistence type="inferred from homology"/>
<comment type="subunit">
    <text evidence="3">Dimerizes in the presence of ATP but not ADP; ATP-binding is required for double-stranded (ds)DNA-binding. Interacts with DnaA.</text>
</comment>
<dbReference type="PANTHER" id="PTHR13696:SF99">
    <property type="entry name" value="COBYRINIC ACID AC-DIAMIDE SYNTHASE"/>
    <property type="match status" value="1"/>
</dbReference>
<organism evidence="6 7">
    <name type="scientific">Limosilactobacillus fermentum</name>
    <name type="common">Lactobacillus fermentum</name>
    <dbReference type="NCBI Taxonomy" id="1613"/>
    <lineage>
        <taxon>Bacteria</taxon>
        <taxon>Bacillati</taxon>
        <taxon>Bacillota</taxon>
        <taxon>Bacilli</taxon>
        <taxon>Lactobacillales</taxon>
        <taxon>Lactobacillaceae</taxon>
        <taxon>Limosilactobacillus</taxon>
    </lineage>
</organism>
<dbReference type="RefSeq" id="WP_168183614.1">
    <property type="nucleotide sequence ID" value="NZ_CP050919.1"/>
</dbReference>
<protein>
    <recommendedName>
        <fullName evidence="4">Sporulation initiation inhibitor protein Soj</fullName>
    </recommendedName>
</protein>
<dbReference type="Proteomes" id="UP000503169">
    <property type="component" value="Chromosome"/>
</dbReference>
<dbReference type="InterPro" id="IPR025669">
    <property type="entry name" value="AAA_dom"/>
</dbReference>
<dbReference type="AlphaFoldDB" id="A0AAJ4KWK6"/>
<dbReference type="PIRSF" id="PIRSF009320">
    <property type="entry name" value="Nuc_binding_HP_1000"/>
    <property type="match status" value="1"/>
</dbReference>
<reference evidence="6 7" key="1">
    <citation type="submission" date="2020-04" db="EMBL/GenBank/DDBJ databases">
        <title>Novel strain L. Fermentum HFD1 producer antibacterial peptides.</title>
        <authorList>
            <person name="Ozhegov G.D."/>
            <person name="Pavlova A.S."/>
            <person name="Zhuravleva D.E."/>
            <person name="Gogoleva N.V."/>
            <person name="Shagimardanova E.I."/>
            <person name="Markelova M.I."/>
            <person name="Yarullina D.R."/>
            <person name="Kayumov A.R."/>
        </authorList>
    </citation>
    <scope>NUCLEOTIDE SEQUENCE [LARGE SCALE GENOMIC DNA]</scope>
    <source>
        <strain evidence="6 7">HFD1</strain>
    </source>
</reference>
<dbReference type="Gene3D" id="3.40.50.300">
    <property type="entry name" value="P-loop containing nucleotide triphosphate hydrolases"/>
    <property type="match status" value="1"/>
</dbReference>
<evidence type="ECO:0000256" key="1">
    <source>
        <dbReference type="ARBA" id="ARBA00006976"/>
    </source>
</evidence>
<dbReference type="EMBL" id="CP050919">
    <property type="protein sequence ID" value="QIX59348.1"/>
    <property type="molecule type" value="Genomic_DNA"/>
</dbReference>
<name>A0AAJ4KWK6_LIMFE</name>
<dbReference type="Pfam" id="PF13614">
    <property type="entry name" value="AAA_31"/>
    <property type="match status" value="1"/>
</dbReference>
<dbReference type="InterPro" id="IPR050678">
    <property type="entry name" value="DNA_Partitioning_ATPase"/>
</dbReference>
<evidence type="ECO:0000256" key="2">
    <source>
        <dbReference type="ARBA" id="ARBA00049360"/>
    </source>
</evidence>
<comment type="similarity">
    <text evidence="1">Belongs to the ParA family.</text>
</comment>
<evidence type="ECO:0000256" key="3">
    <source>
        <dbReference type="ARBA" id="ARBA00062323"/>
    </source>
</evidence>
<accession>A0AAJ4KWK6</accession>
<dbReference type="PANTHER" id="PTHR13696">
    <property type="entry name" value="P-LOOP CONTAINING NUCLEOSIDE TRIPHOSPHATE HYDROLASE"/>
    <property type="match status" value="1"/>
</dbReference>
<evidence type="ECO:0000313" key="7">
    <source>
        <dbReference type="Proteomes" id="UP000503169"/>
    </source>
</evidence>
<evidence type="ECO:0000313" key="6">
    <source>
        <dbReference type="EMBL" id="QIX59348.1"/>
    </source>
</evidence>
<dbReference type="SUPFAM" id="SSF52540">
    <property type="entry name" value="P-loop containing nucleoside triphosphate hydrolases"/>
    <property type="match status" value="1"/>
</dbReference>
<evidence type="ECO:0000259" key="5">
    <source>
        <dbReference type="Pfam" id="PF13614"/>
    </source>
</evidence>
<feature type="domain" description="AAA" evidence="5">
    <location>
        <begin position="3"/>
        <end position="181"/>
    </location>
</feature>
<dbReference type="CDD" id="cd02042">
    <property type="entry name" value="ParAB_family"/>
    <property type="match status" value="1"/>
</dbReference>
<dbReference type="InterPro" id="IPR027417">
    <property type="entry name" value="P-loop_NTPase"/>
</dbReference>
<dbReference type="FunFam" id="3.40.50.300:FF:000285">
    <property type="entry name" value="Sporulation initiation inhibitor Soj"/>
    <property type="match status" value="1"/>
</dbReference>
<gene>
    <name evidence="6" type="primary">soj</name>
    <name evidence="6" type="ORF">HCY95_01808</name>
</gene>
<evidence type="ECO:0000256" key="4">
    <source>
        <dbReference type="ARBA" id="ARBA00071824"/>
    </source>
</evidence>
<sequence>MSKTITVTNQKGGTGKTSTSLFLSYGLAFKGYKVLLVDLDSQADASFSTGVSYDETKTSLEVILGDTDITDAIVPVPTKQRAKLDLVPASPNLASLDIQLVKRQLIDAQYNLSEALKQVKGDYDYIILDTPPAISMAVLNALTASDYVIVPTQADIYGLKGLGKLAGTINSIQKHSNPSVQVLGILIGRYNARTNFTKAITDMLQDTSKKLHTRVFNTKIREAIAIKEAQGEQTNLFEYAPKAKVTNDVNKFLNELLGGLL</sequence>
<keyword evidence="6" id="KW-0378">Hydrolase</keyword>
<dbReference type="GO" id="GO:0016787">
    <property type="term" value="F:hydrolase activity"/>
    <property type="evidence" value="ECO:0007669"/>
    <property type="project" value="UniProtKB-KW"/>
</dbReference>